<evidence type="ECO:0000256" key="2">
    <source>
        <dbReference type="ARBA" id="ARBA00005369"/>
    </source>
</evidence>
<dbReference type="PANTHER" id="PTHR11579:SF0">
    <property type="entry name" value="PROTEIN-L-ISOASPARTATE(D-ASPARTATE) O-METHYLTRANSFERASE"/>
    <property type="match status" value="1"/>
</dbReference>
<dbReference type="GO" id="GO:0004719">
    <property type="term" value="F:protein-L-isoaspartate (D-aspartate) O-methyltransferase activity"/>
    <property type="evidence" value="ECO:0007669"/>
    <property type="project" value="UniProtKB-UniRule"/>
</dbReference>
<protein>
    <recommendedName>
        <fullName evidence="7">Protein-L-isoaspartate O-methyltransferase</fullName>
        <ecNumber evidence="7">2.1.1.77</ecNumber>
    </recommendedName>
    <alternativeName>
        <fullName evidence="7">L-isoaspartyl protein carboxyl methyltransferase</fullName>
    </alternativeName>
    <alternativeName>
        <fullName evidence="7">Protein L-isoaspartyl methyltransferase</fullName>
    </alternativeName>
    <alternativeName>
        <fullName evidence="7">Protein-beta-aspartate methyltransferase</fullName>
        <shortName evidence="7">PIMT</shortName>
    </alternativeName>
</protein>
<dbReference type="GO" id="GO:0030091">
    <property type="term" value="P:protein repair"/>
    <property type="evidence" value="ECO:0007669"/>
    <property type="project" value="UniProtKB-UniRule"/>
</dbReference>
<evidence type="ECO:0000256" key="4">
    <source>
        <dbReference type="ARBA" id="ARBA00022603"/>
    </source>
</evidence>
<keyword evidence="3 7" id="KW-0963">Cytoplasm</keyword>
<comment type="subcellular location">
    <subcellularLocation>
        <location evidence="1 7">Cytoplasm</location>
    </subcellularLocation>
</comment>
<dbReference type="GO" id="GO:0005737">
    <property type="term" value="C:cytoplasm"/>
    <property type="evidence" value="ECO:0007669"/>
    <property type="project" value="UniProtKB-SubCell"/>
</dbReference>
<dbReference type="AlphaFoldDB" id="A0A6F8PNS2"/>
<keyword evidence="4 7" id="KW-0489">Methyltransferase</keyword>
<comment type="similarity">
    <text evidence="2 7">Belongs to the methyltransferase superfamily. L-isoaspartyl/D-aspartyl protein methyltransferase family.</text>
</comment>
<accession>A0A6F8PNS2</accession>
<keyword evidence="6 7" id="KW-0949">S-adenosyl-L-methionine</keyword>
<evidence type="ECO:0000313" key="8">
    <source>
        <dbReference type="EMBL" id="BBP43771.1"/>
    </source>
</evidence>
<dbReference type="GO" id="GO:0032259">
    <property type="term" value="P:methylation"/>
    <property type="evidence" value="ECO:0007669"/>
    <property type="project" value="UniProtKB-KW"/>
</dbReference>
<dbReference type="InterPro" id="IPR000682">
    <property type="entry name" value="PCMT"/>
</dbReference>
<evidence type="ECO:0000256" key="3">
    <source>
        <dbReference type="ARBA" id="ARBA00022490"/>
    </source>
</evidence>
<dbReference type="EMBL" id="AP021888">
    <property type="protein sequence ID" value="BBP43771.1"/>
    <property type="molecule type" value="Genomic_DNA"/>
</dbReference>
<dbReference type="NCBIfam" id="NF001453">
    <property type="entry name" value="PRK00312.1"/>
    <property type="match status" value="1"/>
</dbReference>
<dbReference type="PANTHER" id="PTHR11579">
    <property type="entry name" value="PROTEIN-L-ISOASPARTATE O-METHYLTRANSFERASE"/>
    <property type="match status" value="1"/>
</dbReference>
<dbReference type="EC" id="2.1.1.77" evidence="7"/>
<evidence type="ECO:0000313" key="9">
    <source>
        <dbReference type="Proteomes" id="UP000501466"/>
    </source>
</evidence>
<keyword evidence="9" id="KW-1185">Reference proteome</keyword>
<keyword evidence="5 7" id="KW-0808">Transferase</keyword>
<sequence>MLDALNEPLIFPNEAFASMQGMGMTSQRTRNRMVQRLQAEYHIEDLAVLNAMRVTPRHVFLDEAMASRAYEDTALPIGYAQTISQPWVVAKMTQWLLKTGEVTKVLEIGTGSGYQTAILSLLVKQVYSVERIEPLLLRAQAVLKRLELNNIQFELNDGHWGWRQKAPFNGIISAASPAKVPEELFEQLVEGGRLVMPVGEAQQLLFGYVKTSTGVIEECLGEVLFVPMKQGIER</sequence>
<comment type="catalytic activity">
    <reaction evidence="7">
        <text>[protein]-L-isoaspartate + S-adenosyl-L-methionine = [protein]-L-isoaspartate alpha-methyl ester + S-adenosyl-L-homocysteine</text>
        <dbReference type="Rhea" id="RHEA:12705"/>
        <dbReference type="Rhea" id="RHEA-COMP:12143"/>
        <dbReference type="Rhea" id="RHEA-COMP:12144"/>
        <dbReference type="ChEBI" id="CHEBI:57856"/>
        <dbReference type="ChEBI" id="CHEBI:59789"/>
        <dbReference type="ChEBI" id="CHEBI:90596"/>
        <dbReference type="ChEBI" id="CHEBI:90598"/>
        <dbReference type="EC" id="2.1.1.77"/>
    </reaction>
</comment>
<evidence type="ECO:0000256" key="5">
    <source>
        <dbReference type="ARBA" id="ARBA00022679"/>
    </source>
</evidence>
<dbReference type="SUPFAM" id="SSF53335">
    <property type="entry name" value="S-adenosyl-L-methionine-dependent methyltransferases"/>
    <property type="match status" value="1"/>
</dbReference>
<feature type="active site" evidence="7">
    <location>
        <position position="84"/>
    </location>
</feature>
<dbReference type="FunFam" id="3.40.50.150:FF:000010">
    <property type="entry name" value="Protein-L-isoaspartate O-methyltransferase"/>
    <property type="match status" value="1"/>
</dbReference>
<dbReference type="Proteomes" id="UP000501466">
    <property type="component" value="Chromosome"/>
</dbReference>
<dbReference type="KEGG" id="tzo:THMIRHAT_15170"/>
<dbReference type="Gene3D" id="3.40.50.150">
    <property type="entry name" value="Vaccinia Virus protein VP39"/>
    <property type="match status" value="1"/>
</dbReference>
<dbReference type="HAMAP" id="MF_00090">
    <property type="entry name" value="PIMT"/>
    <property type="match status" value="1"/>
</dbReference>
<name>A0A6F8PNS2_9GAMM</name>
<dbReference type="CDD" id="cd02440">
    <property type="entry name" value="AdoMet_MTases"/>
    <property type="match status" value="1"/>
</dbReference>
<evidence type="ECO:0000256" key="1">
    <source>
        <dbReference type="ARBA" id="ARBA00004496"/>
    </source>
</evidence>
<proteinExistence type="inferred from homology"/>
<evidence type="ECO:0000256" key="6">
    <source>
        <dbReference type="ARBA" id="ARBA00022691"/>
    </source>
</evidence>
<reference evidence="9" key="1">
    <citation type="submission" date="2019-11" db="EMBL/GenBank/DDBJ databases">
        <title>Isolation and characterization of two novel species in the genus Thiomicrorhabdus.</title>
        <authorList>
            <person name="Mochizuki J."/>
            <person name="Kojima H."/>
            <person name="Fukui M."/>
        </authorList>
    </citation>
    <scope>NUCLEOTIDE SEQUENCE [LARGE SCALE GENOMIC DNA]</scope>
    <source>
        <strain evidence="9">AkT22</strain>
    </source>
</reference>
<dbReference type="InterPro" id="IPR029063">
    <property type="entry name" value="SAM-dependent_MTases_sf"/>
</dbReference>
<dbReference type="Pfam" id="PF01135">
    <property type="entry name" value="PCMT"/>
    <property type="match status" value="1"/>
</dbReference>
<evidence type="ECO:0000256" key="7">
    <source>
        <dbReference type="HAMAP-Rule" id="MF_00090"/>
    </source>
</evidence>
<dbReference type="NCBIfam" id="TIGR00080">
    <property type="entry name" value="pimt"/>
    <property type="match status" value="1"/>
</dbReference>
<organism evidence="8 9">
    <name type="scientific">Thiosulfativibrio zosterae</name>
    <dbReference type="NCBI Taxonomy" id="2675053"/>
    <lineage>
        <taxon>Bacteria</taxon>
        <taxon>Pseudomonadati</taxon>
        <taxon>Pseudomonadota</taxon>
        <taxon>Gammaproteobacteria</taxon>
        <taxon>Thiotrichales</taxon>
        <taxon>Piscirickettsiaceae</taxon>
        <taxon>Thiosulfativibrio</taxon>
    </lineage>
</organism>
<comment type="function">
    <text evidence="7">Catalyzes the methyl esterification of L-isoaspartyl residues in peptides and proteins that result from spontaneous decomposition of normal L-aspartyl and L-asparaginyl residues. It plays a role in the repair and/or degradation of damaged proteins.</text>
</comment>
<gene>
    <name evidence="8" type="primary">pcm_2</name>
    <name evidence="7" type="synonym">pcm</name>
    <name evidence="8" type="ORF">THMIRHAT_15170</name>
</gene>